<sequence>MAARERAQVGGALGRRAAGAEWPRGERDEVHGGCGGGRLRALPPEMTGRGLERASGDGVVWRWEVGVGCSCGCRG</sequence>
<proteinExistence type="predicted"/>
<protein>
    <submittedName>
        <fullName evidence="2">Uncharacterized protein</fullName>
    </submittedName>
</protein>
<dbReference type="EMBL" id="CM008050">
    <property type="protein sequence ID" value="PVH38774.1"/>
    <property type="molecule type" value="Genomic_DNA"/>
</dbReference>
<feature type="region of interest" description="Disordered" evidence="1">
    <location>
        <begin position="1"/>
        <end position="47"/>
    </location>
</feature>
<evidence type="ECO:0000256" key="1">
    <source>
        <dbReference type="SAM" id="MobiDB-lite"/>
    </source>
</evidence>
<dbReference type="AlphaFoldDB" id="A0A2T8IM70"/>
<organism evidence="2">
    <name type="scientific">Panicum hallii</name>
    <dbReference type="NCBI Taxonomy" id="206008"/>
    <lineage>
        <taxon>Eukaryota</taxon>
        <taxon>Viridiplantae</taxon>
        <taxon>Streptophyta</taxon>
        <taxon>Embryophyta</taxon>
        <taxon>Tracheophyta</taxon>
        <taxon>Spermatophyta</taxon>
        <taxon>Magnoliopsida</taxon>
        <taxon>Liliopsida</taxon>
        <taxon>Poales</taxon>
        <taxon>Poaceae</taxon>
        <taxon>PACMAD clade</taxon>
        <taxon>Panicoideae</taxon>
        <taxon>Panicodae</taxon>
        <taxon>Paniceae</taxon>
        <taxon>Panicinae</taxon>
        <taxon>Panicum</taxon>
        <taxon>Panicum sect. Panicum</taxon>
    </lineage>
</organism>
<name>A0A2T8IM70_9POAL</name>
<gene>
    <name evidence="2" type="ORF">PAHAL_5G349600</name>
</gene>
<dbReference type="Gramene" id="PVH38774">
    <property type="protein sequence ID" value="PVH38774"/>
    <property type="gene ID" value="PAHAL_5G349600"/>
</dbReference>
<evidence type="ECO:0000313" key="2">
    <source>
        <dbReference type="EMBL" id="PVH38774.1"/>
    </source>
</evidence>
<dbReference type="Proteomes" id="UP000243499">
    <property type="component" value="Chromosome 5"/>
</dbReference>
<accession>A0A2T8IM70</accession>
<reference evidence="2" key="1">
    <citation type="submission" date="2018-04" db="EMBL/GenBank/DDBJ databases">
        <title>WGS assembly of Panicum hallii.</title>
        <authorList>
            <person name="Lovell J."/>
            <person name="Jenkins J."/>
            <person name="Lowry D."/>
            <person name="Mamidi S."/>
            <person name="Sreedasyam A."/>
            <person name="Weng X."/>
            <person name="Barry K."/>
            <person name="Bonette J."/>
            <person name="Campitelli B."/>
            <person name="Daum C."/>
            <person name="Gordon S."/>
            <person name="Gould B."/>
            <person name="Lipzen A."/>
            <person name="Macqueen A."/>
            <person name="Palacio-Mejia J."/>
            <person name="Plott C."/>
            <person name="Shakirov E."/>
            <person name="Shu S."/>
            <person name="Yoshinaga Y."/>
            <person name="Zane M."/>
            <person name="Rokhsar D."/>
            <person name="Grimwood J."/>
            <person name="Schmutz J."/>
            <person name="Juenger T."/>
        </authorList>
    </citation>
    <scope>NUCLEOTIDE SEQUENCE [LARGE SCALE GENOMIC DNA]</scope>
    <source>
        <strain evidence="2">FIL2</strain>
    </source>
</reference>